<dbReference type="PaxDb" id="4097-A0A1S4BXG2"/>
<reference evidence="3" key="1">
    <citation type="submission" date="2025-08" db="UniProtKB">
        <authorList>
            <consortium name="RefSeq"/>
        </authorList>
    </citation>
    <scope>IDENTIFICATION</scope>
</reference>
<dbReference type="PANTHER" id="PTHR48258">
    <property type="entry name" value="DUF4218 DOMAIN-CONTAINING PROTEIN-RELATED"/>
    <property type="match status" value="1"/>
</dbReference>
<dbReference type="OMA" id="MTWHADE"/>
<dbReference type="Pfam" id="PF02992">
    <property type="entry name" value="Transposase_21"/>
    <property type="match status" value="1"/>
</dbReference>
<proteinExistence type="predicted"/>
<dbReference type="InterPro" id="IPR004242">
    <property type="entry name" value="Transposase_21"/>
</dbReference>
<dbReference type="InterPro" id="IPR025452">
    <property type="entry name" value="DUF4218"/>
</dbReference>
<feature type="region of interest" description="Disordered" evidence="1">
    <location>
        <begin position="587"/>
        <end position="624"/>
    </location>
</feature>
<name>A0A1S4BXG2_TOBAC</name>
<evidence type="ECO:0000259" key="2">
    <source>
        <dbReference type="Pfam" id="PF13960"/>
    </source>
</evidence>
<sequence>MKDPYFMMTLLISGPKSPGNDIDVYLQPMIEELKELWEGVETYDAYSKTNFMMRVAIMWTINDFPAYGNLSGWSTKGKLACPCCHKDTQSVSLHSKLCYMGHRRFLPMDHPWRKNRRLFDGKIEMGVAPNPLTGDKALEQLQSLRNVTYGKGQKRNVPNDAYNWRKKSIFFELPYWKTLMLRHNLDVMHIKRNVSDNIVSTVMNMAGKTKDTVKSRYDLVDLGIRQGLHPIEDGNNVLLPAACYALFPDEKLKACTFLANLKVPDAFSSNISRCVNIQDKRIHGLKSHDHHLLLQDIFPVAIRGLLPKEVCEPIIALEFFFKNLCSKCLTIEDLNILEAEIPIILCKLQIVFLPAFFDVMVHLPIHLAREAKLGGPVQNRWMYPFERYMGTLKSYVRNQNCPEGSIAEDLATAQGNANDELISLAIGPRPVVHRYSTLMVNGFRFQTKDLESRRKTQNNRILVRGDDSDFEKEYYGVLEDIYELSYLGNRKSEQVFYVNDMVDKDWLVVLKTSPRDLFNMPEEDDNCINVEDEALQNGEAYQQEEAEFNMERNGDQENDILVSVHRDDVEPHIINYDHAIEQAGTSGYNEEDGFINDNDIDMTEDEETEEEIFDDNEGEDSDMD</sequence>
<organism evidence="3">
    <name type="scientific">Nicotiana tabacum</name>
    <name type="common">Common tobacco</name>
    <dbReference type="NCBI Taxonomy" id="4097"/>
    <lineage>
        <taxon>Eukaryota</taxon>
        <taxon>Viridiplantae</taxon>
        <taxon>Streptophyta</taxon>
        <taxon>Embryophyta</taxon>
        <taxon>Tracheophyta</taxon>
        <taxon>Spermatophyta</taxon>
        <taxon>Magnoliopsida</taxon>
        <taxon>eudicotyledons</taxon>
        <taxon>Gunneridae</taxon>
        <taxon>Pentapetalae</taxon>
        <taxon>asterids</taxon>
        <taxon>lamiids</taxon>
        <taxon>Solanales</taxon>
        <taxon>Solanaceae</taxon>
        <taxon>Nicotianoideae</taxon>
        <taxon>Nicotianeae</taxon>
        <taxon>Nicotiana</taxon>
    </lineage>
</organism>
<feature type="domain" description="DUF4218" evidence="2">
    <location>
        <begin position="324"/>
        <end position="409"/>
    </location>
</feature>
<dbReference type="STRING" id="4097.A0A1S4BXG2"/>
<dbReference type="Pfam" id="PF13960">
    <property type="entry name" value="DUF4218"/>
    <property type="match status" value="1"/>
</dbReference>
<evidence type="ECO:0000313" key="3">
    <source>
        <dbReference type="RefSeq" id="XP_016493469.1"/>
    </source>
</evidence>
<dbReference type="RefSeq" id="XP_016493469.1">
    <property type="nucleotide sequence ID" value="XM_016637983.1"/>
</dbReference>
<evidence type="ECO:0000256" key="1">
    <source>
        <dbReference type="SAM" id="MobiDB-lite"/>
    </source>
</evidence>
<accession>A0A1S4BXG2</accession>
<protein>
    <recommendedName>
        <fullName evidence="2">DUF4218 domain-containing protein</fullName>
    </recommendedName>
</protein>
<feature type="compositionally biased region" description="Acidic residues" evidence="1">
    <location>
        <begin position="589"/>
        <end position="624"/>
    </location>
</feature>
<dbReference type="PANTHER" id="PTHR48258:SF13">
    <property type="match status" value="1"/>
</dbReference>
<gene>
    <name evidence="3" type="primary">LOC107812813</name>
</gene>
<dbReference type="OrthoDB" id="1933987at2759"/>
<dbReference type="KEGG" id="nta:107812813"/>
<dbReference type="AlphaFoldDB" id="A0A1S4BXG2"/>